<proteinExistence type="predicted"/>
<dbReference type="RefSeq" id="WP_040135206.1">
    <property type="nucleotide sequence ID" value="NZ_CP009889.1"/>
</dbReference>
<dbReference type="EMBL" id="CP009889">
    <property type="protein sequence ID" value="AIY66735.1"/>
    <property type="molecule type" value="Genomic_DNA"/>
</dbReference>
<dbReference type="AlphaFoldDB" id="A0A0A7EJ70"/>
<gene>
    <name evidence="1" type="ORF">OM33_16555</name>
</gene>
<dbReference type="HOGENOM" id="CLU_2275005_0_0_6"/>
<sequence>MKKLSKVQQKQQALVLEIADKLEEQARAEIPGMVQCWFDVEYHLFPGSLLLCFQFEDQQHLIAAEPDLLKWQKRLSAALVKKGVVLKDMRKHLQFTLKGPDD</sequence>
<evidence type="ECO:0008006" key="3">
    <source>
        <dbReference type="Google" id="ProtNLM"/>
    </source>
</evidence>
<evidence type="ECO:0000313" key="2">
    <source>
        <dbReference type="Proteomes" id="UP000030341"/>
    </source>
</evidence>
<dbReference type="Proteomes" id="UP000030341">
    <property type="component" value="Chromosome 2"/>
</dbReference>
<dbReference type="eggNOG" id="ENOG5031CHV">
    <property type="taxonomic scope" value="Bacteria"/>
</dbReference>
<name>A0A0A7EJ70_9GAMM</name>
<keyword evidence="2" id="KW-1185">Reference proteome</keyword>
<dbReference type="KEGG" id="pseo:OM33_16555"/>
<protein>
    <recommendedName>
        <fullName evidence="3">Orphan protein</fullName>
    </recommendedName>
</protein>
<accession>A0A0A7EJ70</accession>
<reference evidence="1 2" key="1">
    <citation type="submission" date="2014-11" db="EMBL/GenBank/DDBJ databases">
        <title>Complete Genome Sequence of Pseudoalteromonas sp. Strain OCN003 Isolated from Kaneohe Bay, Oahu, Hawaii.</title>
        <authorList>
            <person name="Beurmann S."/>
            <person name="Videau P."/>
            <person name="Ushijima B."/>
            <person name="Smith A.M."/>
            <person name="Aeby G.S."/>
            <person name="Callahan S.M."/>
            <person name="Belcaid M."/>
        </authorList>
    </citation>
    <scope>NUCLEOTIDE SEQUENCE [LARGE SCALE GENOMIC DNA]</scope>
    <source>
        <strain evidence="1 2">OCN003</strain>
    </source>
</reference>
<organism evidence="1 2">
    <name type="scientific">Pseudoalteromonas piratica</name>
    <dbReference type="NCBI Taxonomy" id="1348114"/>
    <lineage>
        <taxon>Bacteria</taxon>
        <taxon>Pseudomonadati</taxon>
        <taxon>Pseudomonadota</taxon>
        <taxon>Gammaproteobacteria</taxon>
        <taxon>Alteromonadales</taxon>
        <taxon>Pseudoalteromonadaceae</taxon>
        <taxon>Pseudoalteromonas</taxon>
    </lineage>
</organism>
<dbReference type="OrthoDB" id="5770252at2"/>
<evidence type="ECO:0000313" key="1">
    <source>
        <dbReference type="EMBL" id="AIY66735.1"/>
    </source>
</evidence>